<sequence length="122" mass="13914">MNRHESRKDPCLNQPKKHGQHVGNLALRHPDRIAYRRGGGLLRIFLNDLFQSGARNAVQGILEMAKAHNVSPRSLLIQTGFNAPSVLREKYNLTDEQLISIGFTSQSLRRMARSLQTRRKKD</sequence>
<dbReference type="AlphaFoldDB" id="A0A7J4IUE0"/>
<organism evidence="2 3">
    <name type="scientific">Candidatus Iainarchaeum sp</name>
    <dbReference type="NCBI Taxonomy" id="3101447"/>
    <lineage>
        <taxon>Archaea</taxon>
        <taxon>Candidatus Iainarchaeota</taxon>
        <taxon>Candidatus Iainarchaeia</taxon>
        <taxon>Candidatus Iainarchaeales</taxon>
        <taxon>Candidatus Iainarchaeaceae</taxon>
        <taxon>Candidatus Iainarchaeum</taxon>
    </lineage>
</organism>
<feature type="region of interest" description="Disordered" evidence="1">
    <location>
        <begin position="1"/>
        <end position="22"/>
    </location>
</feature>
<evidence type="ECO:0000256" key="1">
    <source>
        <dbReference type="SAM" id="MobiDB-lite"/>
    </source>
</evidence>
<feature type="compositionally biased region" description="Basic and acidic residues" evidence="1">
    <location>
        <begin position="1"/>
        <end position="10"/>
    </location>
</feature>
<evidence type="ECO:0000313" key="2">
    <source>
        <dbReference type="EMBL" id="HIH09121.1"/>
    </source>
</evidence>
<accession>A0A7J4IUE0</accession>
<evidence type="ECO:0000313" key="3">
    <source>
        <dbReference type="Proteomes" id="UP000565078"/>
    </source>
</evidence>
<dbReference type="Proteomes" id="UP000565078">
    <property type="component" value="Unassembled WGS sequence"/>
</dbReference>
<dbReference type="EMBL" id="DUGC01000008">
    <property type="protein sequence ID" value="HIH09121.1"/>
    <property type="molecule type" value="Genomic_DNA"/>
</dbReference>
<proteinExistence type="predicted"/>
<reference evidence="3" key="1">
    <citation type="journal article" date="2020" name="bioRxiv">
        <title>A rank-normalized archaeal taxonomy based on genome phylogeny resolves widespread incomplete and uneven classifications.</title>
        <authorList>
            <person name="Rinke C."/>
            <person name="Chuvochina M."/>
            <person name="Mussig A.J."/>
            <person name="Chaumeil P.-A."/>
            <person name="Waite D.W."/>
            <person name="Whitman W.B."/>
            <person name="Parks D.H."/>
            <person name="Hugenholtz P."/>
        </authorList>
    </citation>
    <scope>NUCLEOTIDE SEQUENCE [LARGE SCALE GENOMIC DNA]</scope>
</reference>
<comment type="caution">
    <text evidence="2">The sequence shown here is derived from an EMBL/GenBank/DDBJ whole genome shotgun (WGS) entry which is preliminary data.</text>
</comment>
<name>A0A7J4IUE0_9ARCH</name>
<gene>
    <name evidence="2" type="ORF">HA254_00455</name>
</gene>
<protein>
    <submittedName>
        <fullName evidence="2">Uncharacterized protein</fullName>
    </submittedName>
</protein>